<keyword evidence="15 19" id="KW-0131">Cell cycle</keyword>
<feature type="active site" evidence="19">
    <location>
        <position position="378"/>
    </location>
</feature>
<comment type="similarity">
    <text evidence="19">Belongs to the MurB family.</text>
</comment>
<dbReference type="AlphaFoldDB" id="A0A853FID7"/>
<keyword evidence="7 19" id="KW-0963">Cytoplasm</keyword>
<keyword evidence="8 19" id="KW-0132">Cell division</keyword>
<evidence type="ECO:0000256" key="7">
    <source>
        <dbReference type="ARBA" id="ARBA00022490"/>
    </source>
</evidence>
<evidence type="ECO:0000256" key="3">
    <source>
        <dbReference type="ARBA" id="ARBA00004496"/>
    </source>
</evidence>
<dbReference type="InterPro" id="IPR016167">
    <property type="entry name" value="FAD-bd_PCMH_sub1"/>
</dbReference>
<dbReference type="GO" id="GO:0008762">
    <property type="term" value="F:UDP-N-acetylmuramate dehydrogenase activity"/>
    <property type="evidence" value="ECO:0007669"/>
    <property type="project" value="UniProtKB-UniRule"/>
</dbReference>
<dbReference type="UniPathway" id="UPA00219"/>
<dbReference type="GO" id="GO:0005829">
    <property type="term" value="C:cytosol"/>
    <property type="evidence" value="ECO:0007669"/>
    <property type="project" value="TreeGrafter"/>
</dbReference>
<dbReference type="InterPro" id="IPR016169">
    <property type="entry name" value="FAD-bd_PCMH_sub2"/>
</dbReference>
<dbReference type="GO" id="GO:0071555">
    <property type="term" value="P:cell wall organization"/>
    <property type="evidence" value="ECO:0007669"/>
    <property type="project" value="UniProtKB-KW"/>
</dbReference>
<evidence type="ECO:0000256" key="1">
    <source>
        <dbReference type="ARBA" id="ARBA00001974"/>
    </source>
</evidence>
<keyword evidence="12 19" id="KW-0133">Cell shape</keyword>
<name>A0A853FID7_9BURK</name>
<keyword evidence="10 19" id="KW-0274">FAD</keyword>
<dbReference type="InterPro" id="IPR011601">
    <property type="entry name" value="MurB_C"/>
</dbReference>
<dbReference type="InterPro" id="IPR006094">
    <property type="entry name" value="Oxid_FAD_bind_N"/>
</dbReference>
<dbReference type="Pfam" id="PF02873">
    <property type="entry name" value="MurB_C"/>
    <property type="match status" value="1"/>
</dbReference>
<reference evidence="21 22" key="1">
    <citation type="submission" date="2020-07" db="EMBL/GenBank/DDBJ databases">
        <title>Taxonomic revisions and descriptions of new bacterial species based on genomic comparisons in the high-G+C-content subgroup of the family Alcaligenaceae.</title>
        <authorList>
            <person name="Szabo A."/>
            <person name="Felfoldi T."/>
        </authorList>
    </citation>
    <scope>NUCLEOTIDE SEQUENCE [LARGE SCALE GENOMIC DNA]</scope>
    <source>
        <strain evidence="21 22">DSM 25264</strain>
    </source>
</reference>
<keyword evidence="14 19" id="KW-0560">Oxidoreductase</keyword>
<evidence type="ECO:0000313" key="21">
    <source>
        <dbReference type="EMBL" id="NYT38191.1"/>
    </source>
</evidence>
<dbReference type="Gene3D" id="3.90.78.10">
    <property type="entry name" value="UDP-N-acetylenolpyruvoylglucosamine reductase, C-terminal domain"/>
    <property type="match status" value="1"/>
</dbReference>
<dbReference type="PANTHER" id="PTHR21071">
    <property type="entry name" value="UDP-N-ACETYLENOLPYRUVOYLGLUCOSAMINE REDUCTASE"/>
    <property type="match status" value="1"/>
</dbReference>
<feature type="active site" evidence="19">
    <location>
        <position position="163"/>
    </location>
</feature>
<evidence type="ECO:0000256" key="11">
    <source>
        <dbReference type="ARBA" id="ARBA00022857"/>
    </source>
</evidence>
<evidence type="ECO:0000256" key="2">
    <source>
        <dbReference type="ARBA" id="ARBA00003921"/>
    </source>
</evidence>
<evidence type="ECO:0000256" key="17">
    <source>
        <dbReference type="ARBA" id="ARBA00031026"/>
    </source>
</evidence>
<dbReference type="InterPro" id="IPR003170">
    <property type="entry name" value="MurB"/>
</dbReference>
<evidence type="ECO:0000256" key="6">
    <source>
        <dbReference type="ARBA" id="ARBA00015188"/>
    </source>
</evidence>
<evidence type="ECO:0000256" key="8">
    <source>
        <dbReference type="ARBA" id="ARBA00022618"/>
    </source>
</evidence>
<dbReference type="NCBIfam" id="NF000755">
    <property type="entry name" value="PRK00046.1"/>
    <property type="match status" value="1"/>
</dbReference>
<dbReference type="InterPro" id="IPR036318">
    <property type="entry name" value="FAD-bd_PCMH-like_sf"/>
</dbReference>
<keyword evidence="13 19" id="KW-0573">Peptidoglycan synthesis</keyword>
<dbReference type="PANTHER" id="PTHR21071:SF4">
    <property type="entry name" value="UDP-N-ACETYLENOLPYRUVOYLGLUCOSAMINE REDUCTASE"/>
    <property type="match status" value="1"/>
</dbReference>
<comment type="subcellular location">
    <subcellularLocation>
        <location evidence="3 19">Cytoplasm</location>
    </subcellularLocation>
</comment>
<protein>
    <recommendedName>
        <fullName evidence="6 19">UDP-N-acetylenolpyruvoylglucosamine reductase</fullName>
        <ecNumber evidence="5 19">1.3.1.98</ecNumber>
    </recommendedName>
    <alternativeName>
        <fullName evidence="17 19">UDP-N-acetylmuramate dehydrogenase</fullName>
    </alternativeName>
</protein>
<evidence type="ECO:0000256" key="15">
    <source>
        <dbReference type="ARBA" id="ARBA00023306"/>
    </source>
</evidence>
<dbReference type="InterPro" id="IPR036635">
    <property type="entry name" value="MurB_C_sf"/>
</dbReference>
<dbReference type="SUPFAM" id="SSF56194">
    <property type="entry name" value="Uridine diphospho-N-Acetylenolpyruvylglucosamine reductase, MurB, C-terminal domain"/>
    <property type="match status" value="1"/>
</dbReference>
<evidence type="ECO:0000256" key="19">
    <source>
        <dbReference type="HAMAP-Rule" id="MF_00037"/>
    </source>
</evidence>
<dbReference type="GO" id="GO:0071949">
    <property type="term" value="F:FAD binding"/>
    <property type="evidence" value="ECO:0007669"/>
    <property type="project" value="InterPro"/>
</dbReference>
<evidence type="ECO:0000256" key="12">
    <source>
        <dbReference type="ARBA" id="ARBA00022960"/>
    </source>
</evidence>
<keyword evidence="9 19" id="KW-0285">Flavoprotein</keyword>
<comment type="cofactor">
    <cofactor evidence="1 19">
        <name>FAD</name>
        <dbReference type="ChEBI" id="CHEBI:57692"/>
    </cofactor>
</comment>
<comment type="caution">
    <text evidence="21">The sequence shown here is derived from an EMBL/GenBank/DDBJ whole genome shotgun (WGS) entry which is preliminary data.</text>
</comment>
<comment type="pathway">
    <text evidence="4 19">Cell wall biogenesis; peptidoglycan biosynthesis.</text>
</comment>
<proteinExistence type="inferred from homology"/>
<evidence type="ECO:0000256" key="18">
    <source>
        <dbReference type="ARBA" id="ARBA00048914"/>
    </source>
</evidence>
<keyword evidence="16 19" id="KW-0961">Cell wall biogenesis/degradation</keyword>
<dbReference type="SUPFAM" id="SSF56176">
    <property type="entry name" value="FAD-binding/transporter-associated domain-like"/>
    <property type="match status" value="1"/>
</dbReference>
<gene>
    <name evidence="19 21" type="primary">murB</name>
    <name evidence="21" type="ORF">H0A68_15000</name>
</gene>
<dbReference type="GO" id="GO:0051301">
    <property type="term" value="P:cell division"/>
    <property type="evidence" value="ECO:0007669"/>
    <property type="project" value="UniProtKB-KW"/>
</dbReference>
<comment type="function">
    <text evidence="2 19">Cell wall formation.</text>
</comment>
<evidence type="ECO:0000256" key="4">
    <source>
        <dbReference type="ARBA" id="ARBA00004752"/>
    </source>
</evidence>
<evidence type="ECO:0000256" key="9">
    <source>
        <dbReference type="ARBA" id="ARBA00022630"/>
    </source>
</evidence>
<organism evidence="21 22">
    <name type="scientific">Allopusillimonas soli</name>
    <dbReference type="NCBI Taxonomy" id="659016"/>
    <lineage>
        <taxon>Bacteria</taxon>
        <taxon>Pseudomonadati</taxon>
        <taxon>Pseudomonadota</taxon>
        <taxon>Betaproteobacteria</taxon>
        <taxon>Burkholderiales</taxon>
        <taxon>Alcaligenaceae</taxon>
        <taxon>Allopusillimonas</taxon>
    </lineage>
</organism>
<sequence>MLQTVQQDLTACNTLGLPSLATTLLRLRSPDQLPALCALAQAHRCVFVLGGGSNVVLGPRLEGLVIKVETRGIRLLEETDTAWIVEAQAGEVWHDFVTHCLDQGWFGLENLALIPGTVGAAPVQNIGAYGVELDQRFHSLVAWDLRAGRAIEMAAPDCGFAYRDSVFKYAEPGRWLIAAVRFRLPRPWQPVVTYPDLRQHPAVRALLTSATDEGAGAGNDALASLRTAGFGAESMRKAAERPGANIGAPFSGVSPRAIYEAVCEIRRRKLPDPAILGNAGSFFKNPVVTAASRDALLARYPGLVSYAQPGGSHYKLAAGWLIEQAGWKGRRLGQVGTHDRQALVVVNHGGAQAEDIVRLAHAIKSDVRARFGVELEQEPVQVDSTSCMSKSPKSLRAR</sequence>
<evidence type="ECO:0000256" key="14">
    <source>
        <dbReference type="ARBA" id="ARBA00023002"/>
    </source>
</evidence>
<dbReference type="PROSITE" id="PS51387">
    <property type="entry name" value="FAD_PCMH"/>
    <property type="match status" value="1"/>
</dbReference>
<dbReference type="Gene3D" id="3.30.43.10">
    <property type="entry name" value="Uridine Diphospho-n-acetylenolpyruvylglucosamine Reductase, domain 2"/>
    <property type="match status" value="1"/>
</dbReference>
<evidence type="ECO:0000256" key="16">
    <source>
        <dbReference type="ARBA" id="ARBA00023316"/>
    </source>
</evidence>
<dbReference type="EC" id="1.3.1.98" evidence="5 19"/>
<dbReference type="Proteomes" id="UP000580517">
    <property type="component" value="Unassembled WGS sequence"/>
</dbReference>
<evidence type="ECO:0000256" key="10">
    <source>
        <dbReference type="ARBA" id="ARBA00022827"/>
    </source>
</evidence>
<accession>A0A853FID7</accession>
<dbReference type="InterPro" id="IPR016166">
    <property type="entry name" value="FAD-bd_PCMH"/>
</dbReference>
<evidence type="ECO:0000256" key="13">
    <source>
        <dbReference type="ARBA" id="ARBA00022984"/>
    </source>
</evidence>
<dbReference type="GO" id="GO:0009252">
    <property type="term" value="P:peptidoglycan biosynthetic process"/>
    <property type="evidence" value="ECO:0007669"/>
    <property type="project" value="UniProtKB-UniRule"/>
</dbReference>
<evidence type="ECO:0000259" key="20">
    <source>
        <dbReference type="PROSITE" id="PS51387"/>
    </source>
</evidence>
<feature type="active site" description="Proton donor" evidence="19">
    <location>
        <position position="281"/>
    </location>
</feature>
<dbReference type="GO" id="GO:0008360">
    <property type="term" value="P:regulation of cell shape"/>
    <property type="evidence" value="ECO:0007669"/>
    <property type="project" value="UniProtKB-KW"/>
</dbReference>
<keyword evidence="22" id="KW-1185">Reference proteome</keyword>
<feature type="domain" description="FAD-binding PCMH-type" evidence="20">
    <location>
        <begin position="17"/>
        <end position="187"/>
    </location>
</feature>
<keyword evidence="11 19" id="KW-0521">NADP</keyword>
<evidence type="ECO:0000313" key="22">
    <source>
        <dbReference type="Proteomes" id="UP000580517"/>
    </source>
</evidence>
<dbReference type="Gene3D" id="3.30.465.10">
    <property type="match status" value="1"/>
</dbReference>
<dbReference type="EMBL" id="JACCEW010000005">
    <property type="protein sequence ID" value="NYT38191.1"/>
    <property type="molecule type" value="Genomic_DNA"/>
</dbReference>
<evidence type="ECO:0000256" key="5">
    <source>
        <dbReference type="ARBA" id="ARBA00012518"/>
    </source>
</evidence>
<dbReference type="Pfam" id="PF01565">
    <property type="entry name" value="FAD_binding_4"/>
    <property type="match status" value="1"/>
</dbReference>
<dbReference type="HAMAP" id="MF_00037">
    <property type="entry name" value="MurB"/>
    <property type="match status" value="1"/>
</dbReference>
<comment type="catalytic activity">
    <reaction evidence="18 19">
        <text>UDP-N-acetyl-alpha-D-muramate + NADP(+) = UDP-N-acetyl-3-O-(1-carboxyvinyl)-alpha-D-glucosamine + NADPH + H(+)</text>
        <dbReference type="Rhea" id="RHEA:12248"/>
        <dbReference type="ChEBI" id="CHEBI:15378"/>
        <dbReference type="ChEBI" id="CHEBI:57783"/>
        <dbReference type="ChEBI" id="CHEBI:58349"/>
        <dbReference type="ChEBI" id="CHEBI:68483"/>
        <dbReference type="ChEBI" id="CHEBI:70757"/>
        <dbReference type="EC" id="1.3.1.98"/>
    </reaction>
</comment>
<dbReference type="RefSeq" id="WP_167668959.1">
    <property type="nucleotide sequence ID" value="NZ_JACCEW010000005.1"/>
</dbReference>